<gene>
    <name evidence="1" type="ORF">DIABBA_LOCUS12258</name>
</gene>
<organism evidence="1 2">
    <name type="scientific">Diabrotica balteata</name>
    <name type="common">Banded cucumber beetle</name>
    <dbReference type="NCBI Taxonomy" id="107213"/>
    <lineage>
        <taxon>Eukaryota</taxon>
        <taxon>Metazoa</taxon>
        <taxon>Ecdysozoa</taxon>
        <taxon>Arthropoda</taxon>
        <taxon>Hexapoda</taxon>
        <taxon>Insecta</taxon>
        <taxon>Pterygota</taxon>
        <taxon>Neoptera</taxon>
        <taxon>Endopterygota</taxon>
        <taxon>Coleoptera</taxon>
        <taxon>Polyphaga</taxon>
        <taxon>Cucujiformia</taxon>
        <taxon>Chrysomeloidea</taxon>
        <taxon>Chrysomelidae</taxon>
        <taxon>Galerucinae</taxon>
        <taxon>Diabroticina</taxon>
        <taxon>Diabroticites</taxon>
        <taxon>Diabrotica</taxon>
    </lineage>
</organism>
<dbReference type="AlphaFoldDB" id="A0A9N9TBV4"/>
<dbReference type="EMBL" id="OU898283">
    <property type="protein sequence ID" value="CAG9839495.1"/>
    <property type="molecule type" value="Genomic_DNA"/>
</dbReference>
<proteinExistence type="predicted"/>
<name>A0A9N9TBV4_DIABA</name>
<evidence type="ECO:0000313" key="1">
    <source>
        <dbReference type="EMBL" id="CAG9839495.1"/>
    </source>
</evidence>
<protein>
    <submittedName>
        <fullName evidence="1">Uncharacterized protein</fullName>
    </submittedName>
</protein>
<dbReference type="Proteomes" id="UP001153709">
    <property type="component" value="Chromosome 8"/>
</dbReference>
<keyword evidence="2" id="KW-1185">Reference proteome</keyword>
<reference evidence="1" key="1">
    <citation type="submission" date="2022-01" db="EMBL/GenBank/DDBJ databases">
        <authorList>
            <person name="King R."/>
        </authorList>
    </citation>
    <scope>NUCLEOTIDE SEQUENCE</scope>
</reference>
<sequence length="228" mass="26742">MYTTLSNASINMGLQVKEENSKIMTSTPKNRARNIGHQFTVDNSTFEVVDKFAYLDSLIAKENVMMEEIKRRIILANKCYFGLSRQMRSRNLSQKTKITIYKTFIQPVLTYGSETLTISKADENLLLIFERRILRRIFGGICENGVWRRRYNYEIYHRYKYIFGSKVIVSLIKIRRLRWAGHLARSQQNNPPRRILMSQPVESRSRGRPKLRWRDGVAEDGRKIGTAN</sequence>
<dbReference type="PANTHER" id="PTHR47027:SF29">
    <property type="entry name" value="C2H2-TYPE DOMAIN-CONTAINING PROTEIN"/>
    <property type="match status" value="1"/>
</dbReference>
<dbReference type="PANTHER" id="PTHR47027">
    <property type="entry name" value="REVERSE TRANSCRIPTASE DOMAIN-CONTAINING PROTEIN"/>
    <property type="match status" value="1"/>
</dbReference>
<evidence type="ECO:0000313" key="2">
    <source>
        <dbReference type="Proteomes" id="UP001153709"/>
    </source>
</evidence>
<dbReference type="OrthoDB" id="1293503at2759"/>
<accession>A0A9N9TBV4</accession>